<feature type="transmembrane region" description="Helical" evidence="12">
    <location>
        <begin position="7"/>
        <end position="29"/>
    </location>
</feature>
<dbReference type="InterPro" id="IPR050469">
    <property type="entry name" value="Diguanylate_Cyclase"/>
</dbReference>
<evidence type="ECO:0000313" key="16">
    <source>
        <dbReference type="Proteomes" id="UP000029224"/>
    </source>
</evidence>
<dbReference type="Pfam" id="PF00672">
    <property type="entry name" value="HAMP"/>
    <property type="match status" value="1"/>
</dbReference>
<feature type="domain" description="HAMP" evidence="13">
    <location>
        <begin position="313"/>
        <end position="365"/>
    </location>
</feature>
<evidence type="ECO:0000256" key="4">
    <source>
        <dbReference type="ARBA" id="ARBA00012528"/>
    </source>
</evidence>
<dbReference type="Gene3D" id="3.30.70.270">
    <property type="match status" value="1"/>
</dbReference>
<comment type="caution">
    <text evidence="15">The sequence shown here is derived from an EMBL/GenBank/DDBJ whole genome shotgun (WGS) entry which is preliminary data.</text>
</comment>
<keyword evidence="7 12" id="KW-1133">Transmembrane helix</keyword>
<feature type="domain" description="GGDEF" evidence="14">
    <location>
        <begin position="419"/>
        <end position="556"/>
    </location>
</feature>
<evidence type="ECO:0000256" key="3">
    <source>
        <dbReference type="ARBA" id="ARBA00004651"/>
    </source>
</evidence>
<feature type="transmembrane region" description="Helical" evidence="12">
    <location>
        <begin position="292"/>
        <end position="312"/>
    </location>
</feature>
<dbReference type="Proteomes" id="UP000029224">
    <property type="component" value="Unassembled WGS sequence"/>
</dbReference>
<dbReference type="Gene3D" id="6.10.340.10">
    <property type="match status" value="1"/>
</dbReference>
<dbReference type="GO" id="GO:0005886">
    <property type="term" value="C:plasma membrane"/>
    <property type="evidence" value="ECO:0007669"/>
    <property type="project" value="UniProtKB-SubCell"/>
</dbReference>
<accession>A0A090TUI8</accession>
<evidence type="ECO:0000259" key="14">
    <source>
        <dbReference type="PROSITE" id="PS50887"/>
    </source>
</evidence>
<keyword evidence="10" id="KW-0175">Coiled coil</keyword>
<dbReference type="GO" id="GO:0007165">
    <property type="term" value="P:signal transduction"/>
    <property type="evidence" value="ECO:0007669"/>
    <property type="project" value="InterPro"/>
</dbReference>
<gene>
    <name evidence="15" type="ORF">JCM19240_4207</name>
</gene>
<dbReference type="AlphaFoldDB" id="A0A090TUI8"/>
<evidence type="ECO:0000256" key="8">
    <source>
        <dbReference type="ARBA" id="ARBA00023136"/>
    </source>
</evidence>
<name>A0A090TUI8_9VIBR</name>
<evidence type="ECO:0000256" key="6">
    <source>
        <dbReference type="ARBA" id="ARBA00022692"/>
    </source>
</evidence>
<comment type="cofactor">
    <cofactor evidence="1">
        <name>Mg(2+)</name>
        <dbReference type="ChEBI" id="CHEBI:18420"/>
    </cofactor>
</comment>
<dbReference type="Pfam" id="PF00990">
    <property type="entry name" value="GGDEF"/>
    <property type="match status" value="1"/>
</dbReference>
<keyword evidence="16" id="KW-1185">Reference proteome</keyword>
<evidence type="ECO:0000256" key="9">
    <source>
        <dbReference type="ARBA" id="ARBA00034247"/>
    </source>
</evidence>
<evidence type="ECO:0000256" key="1">
    <source>
        <dbReference type="ARBA" id="ARBA00001946"/>
    </source>
</evidence>
<dbReference type="InterPro" id="IPR029151">
    <property type="entry name" value="Sensor-like_sf"/>
</dbReference>
<evidence type="ECO:0000256" key="12">
    <source>
        <dbReference type="SAM" id="Phobius"/>
    </source>
</evidence>
<evidence type="ECO:0000259" key="13">
    <source>
        <dbReference type="PROSITE" id="PS50885"/>
    </source>
</evidence>
<dbReference type="NCBIfam" id="TIGR00254">
    <property type="entry name" value="GGDEF"/>
    <property type="match status" value="1"/>
</dbReference>
<reference evidence="15 16" key="2">
    <citation type="submission" date="2014-09" db="EMBL/GenBank/DDBJ databases">
        <authorList>
            <consortium name="NBRP consortium"/>
            <person name="Sawabe T."/>
            <person name="Meirelles P."/>
            <person name="Nakanishi M."/>
            <person name="Sayaka M."/>
            <person name="Hattori M."/>
            <person name="Ohkuma M."/>
        </authorList>
    </citation>
    <scope>NUCLEOTIDE SEQUENCE [LARGE SCALE GENOMIC DNA]</scope>
    <source>
        <strain evidence="15 16">JCM 19240</strain>
    </source>
</reference>
<sequence length="586" mass="65779">MNIKTKILLILLTMALSSHLIISTIYFLYSQNSVTKQALNHLESVANIQYQRLGAFIESNKESLSLIQSRTQLRRSLLEYQNSGSSKAFDMIDKILSDALLHAKTVSGIFIIDMSGQTMYSTSARYNGRNFSSHPVFQKGQREATSSLLLNHSDKLQPVIVFSCPLTLKGKKIGVVAMEVHMNDLNSYLTDYTGMGRSGEVLLATDNHSSEMLLFSPLRFAKSPLLIPRFSESAIPMKNALDRGEKVFSDALDYRNVPVVAVSRYFEELNLGMVVKMDREEVLSTNSDLKSLFWGLMLVVIVVAVTLSIWLANRITRPVLKLTMAAQRMSSGRERHTVCVNSNDELDNLARALNDMAEKLVGSKLRLQQKVKAKTRELQLANKMLERMSKTDALTDLSNRRYFEERMTLEWSRCSRSQSSISLIMIDVDHFKWVNDNKGHLFGDECLKSIAKVLKRTFQRSEDIVSRYGGEEFAVILPHSTHEQALRLGEIVRKQVEELAIDNGSAPPLSRVTASVGVATCVPCFQQKPSQLVFEADKALYQAKASGRNSVNGKNQDSEGLDTTNDLREAVRKYCGLSLPLNNETE</sequence>
<keyword evidence="6 12" id="KW-0812">Transmembrane</keyword>
<dbReference type="Gene3D" id="3.30.450.20">
    <property type="entry name" value="PAS domain"/>
    <property type="match status" value="1"/>
</dbReference>
<protein>
    <recommendedName>
        <fullName evidence="4">diguanylate cyclase</fullName>
        <ecNumber evidence="4">2.7.7.65</ecNumber>
    </recommendedName>
</protein>
<dbReference type="SUPFAM" id="SSF103190">
    <property type="entry name" value="Sensory domain-like"/>
    <property type="match status" value="1"/>
</dbReference>
<dbReference type="SMART" id="SM00304">
    <property type="entry name" value="HAMP"/>
    <property type="match status" value="1"/>
</dbReference>
<dbReference type="SMART" id="SM00267">
    <property type="entry name" value="GGDEF"/>
    <property type="match status" value="1"/>
</dbReference>
<dbReference type="SUPFAM" id="SSF158472">
    <property type="entry name" value="HAMP domain-like"/>
    <property type="match status" value="1"/>
</dbReference>
<evidence type="ECO:0000256" key="7">
    <source>
        <dbReference type="ARBA" id="ARBA00022989"/>
    </source>
</evidence>
<dbReference type="CDD" id="cd06225">
    <property type="entry name" value="HAMP"/>
    <property type="match status" value="1"/>
</dbReference>
<dbReference type="EMBL" id="BBMT01000005">
    <property type="protein sequence ID" value="GAL34657.1"/>
    <property type="molecule type" value="Genomic_DNA"/>
</dbReference>
<dbReference type="InterPro" id="IPR043128">
    <property type="entry name" value="Rev_trsase/Diguanyl_cyclase"/>
</dbReference>
<dbReference type="InterPro" id="IPR029787">
    <property type="entry name" value="Nucleotide_cyclase"/>
</dbReference>
<comment type="subcellular location">
    <subcellularLocation>
        <location evidence="2">Cell inner membrane</location>
    </subcellularLocation>
    <subcellularLocation>
        <location evidence="3">Cell membrane</location>
        <topology evidence="3">Multi-pass membrane protein</topology>
    </subcellularLocation>
</comment>
<dbReference type="GO" id="GO:0043709">
    <property type="term" value="P:cell adhesion involved in single-species biofilm formation"/>
    <property type="evidence" value="ECO:0007669"/>
    <property type="project" value="TreeGrafter"/>
</dbReference>
<dbReference type="PROSITE" id="PS50885">
    <property type="entry name" value="HAMP"/>
    <property type="match status" value="1"/>
</dbReference>
<dbReference type="GO" id="GO:1902201">
    <property type="term" value="P:negative regulation of bacterial-type flagellum-dependent cell motility"/>
    <property type="evidence" value="ECO:0007669"/>
    <property type="project" value="TreeGrafter"/>
</dbReference>
<feature type="region of interest" description="Disordered" evidence="11">
    <location>
        <begin position="545"/>
        <end position="565"/>
    </location>
</feature>
<dbReference type="SUPFAM" id="SSF55073">
    <property type="entry name" value="Nucleotide cyclase"/>
    <property type="match status" value="1"/>
</dbReference>
<dbReference type="PROSITE" id="PS50887">
    <property type="entry name" value="GGDEF"/>
    <property type="match status" value="1"/>
</dbReference>
<evidence type="ECO:0000256" key="2">
    <source>
        <dbReference type="ARBA" id="ARBA00004533"/>
    </source>
</evidence>
<proteinExistence type="predicted"/>
<dbReference type="FunFam" id="3.30.70.270:FF:000001">
    <property type="entry name" value="Diguanylate cyclase domain protein"/>
    <property type="match status" value="1"/>
</dbReference>
<dbReference type="InterPro" id="IPR033479">
    <property type="entry name" value="dCache_1"/>
</dbReference>
<organism evidence="15 16">
    <name type="scientific">Vibrio maritimus</name>
    <dbReference type="NCBI Taxonomy" id="990268"/>
    <lineage>
        <taxon>Bacteria</taxon>
        <taxon>Pseudomonadati</taxon>
        <taxon>Pseudomonadota</taxon>
        <taxon>Gammaproteobacteria</taxon>
        <taxon>Vibrionales</taxon>
        <taxon>Vibrionaceae</taxon>
        <taxon>Vibrio</taxon>
    </lineage>
</organism>
<comment type="catalytic activity">
    <reaction evidence="9">
        <text>2 GTP = 3',3'-c-di-GMP + 2 diphosphate</text>
        <dbReference type="Rhea" id="RHEA:24898"/>
        <dbReference type="ChEBI" id="CHEBI:33019"/>
        <dbReference type="ChEBI" id="CHEBI:37565"/>
        <dbReference type="ChEBI" id="CHEBI:58805"/>
        <dbReference type="EC" id="2.7.7.65"/>
    </reaction>
</comment>
<dbReference type="OrthoDB" id="766410at2"/>
<keyword evidence="5" id="KW-1003">Cell membrane</keyword>
<dbReference type="PANTHER" id="PTHR45138:SF9">
    <property type="entry name" value="DIGUANYLATE CYCLASE DGCM-RELATED"/>
    <property type="match status" value="1"/>
</dbReference>
<dbReference type="PANTHER" id="PTHR45138">
    <property type="entry name" value="REGULATORY COMPONENTS OF SENSORY TRANSDUCTION SYSTEM"/>
    <property type="match status" value="1"/>
</dbReference>
<evidence type="ECO:0000256" key="11">
    <source>
        <dbReference type="SAM" id="MobiDB-lite"/>
    </source>
</evidence>
<dbReference type="GO" id="GO:0052621">
    <property type="term" value="F:diguanylate cyclase activity"/>
    <property type="evidence" value="ECO:0007669"/>
    <property type="project" value="UniProtKB-EC"/>
</dbReference>
<dbReference type="Pfam" id="PF02743">
    <property type="entry name" value="dCache_1"/>
    <property type="match status" value="1"/>
</dbReference>
<reference evidence="15 16" key="1">
    <citation type="submission" date="2014-09" db="EMBL/GenBank/DDBJ databases">
        <title>Vibrio maritimus JCM 19240. (C210) whole genome shotgun sequence.</title>
        <authorList>
            <person name="Sawabe T."/>
            <person name="Meirelles P."/>
            <person name="Nakanishi M."/>
            <person name="Sayaka M."/>
            <person name="Hattori M."/>
            <person name="Ohkuma M."/>
        </authorList>
    </citation>
    <scope>NUCLEOTIDE SEQUENCE [LARGE SCALE GENOMIC DNA]</scope>
    <source>
        <strain evidence="15 16">JCM 19240</strain>
    </source>
</reference>
<feature type="coiled-coil region" evidence="10">
    <location>
        <begin position="339"/>
        <end position="391"/>
    </location>
</feature>
<evidence type="ECO:0000256" key="5">
    <source>
        <dbReference type="ARBA" id="ARBA00022475"/>
    </source>
</evidence>
<dbReference type="CDD" id="cd01949">
    <property type="entry name" value="GGDEF"/>
    <property type="match status" value="1"/>
</dbReference>
<dbReference type="InterPro" id="IPR003660">
    <property type="entry name" value="HAMP_dom"/>
</dbReference>
<dbReference type="EC" id="2.7.7.65" evidence="4"/>
<evidence type="ECO:0000256" key="10">
    <source>
        <dbReference type="SAM" id="Coils"/>
    </source>
</evidence>
<dbReference type="InterPro" id="IPR000160">
    <property type="entry name" value="GGDEF_dom"/>
</dbReference>
<keyword evidence="8 12" id="KW-0472">Membrane</keyword>
<evidence type="ECO:0000313" key="15">
    <source>
        <dbReference type="EMBL" id="GAL34657.1"/>
    </source>
</evidence>